<dbReference type="EMBL" id="FPAS01000002">
    <property type="protein sequence ID" value="SFT66687.1"/>
    <property type="molecule type" value="Genomic_DNA"/>
</dbReference>
<keyword evidence="2" id="KW-0808">Transferase</keyword>
<protein>
    <submittedName>
        <fullName evidence="2">Predicted unusual protein kinase regulating ubiquinone biosynthesis, AarF/ABC1/UbiB family</fullName>
    </submittedName>
</protein>
<organism evidence="2 3">
    <name type="scientific">Lishizhenia tianjinensis</name>
    <dbReference type="NCBI Taxonomy" id="477690"/>
    <lineage>
        <taxon>Bacteria</taxon>
        <taxon>Pseudomonadati</taxon>
        <taxon>Bacteroidota</taxon>
        <taxon>Flavobacteriia</taxon>
        <taxon>Flavobacteriales</taxon>
        <taxon>Crocinitomicaceae</taxon>
        <taxon>Lishizhenia</taxon>
    </lineage>
</organism>
<dbReference type="AlphaFoldDB" id="A0A1I6ZVN6"/>
<dbReference type="InterPro" id="IPR051130">
    <property type="entry name" value="Mito_struct-func_regulator"/>
</dbReference>
<dbReference type="InterPro" id="IPR034646">
    <property type="entry name" value="ADCK3_dom"/>
</dbReference>
<dbReference type="RefSeq" id="WP_090248152.1">
    <property type="nucleotide sequence ID" value="NZ_FPAS01000002.1"/>
</dbReference>
<dbReference type="CDD" id="cd13970">
    <property type="entry name" value="ABC1_ADCK3"/>
    <property type="match status" value="1"/>
</dbReference>
<dbReference type="SUPFAM" id="SSF56112">
    <property type="entry name" value="Protein kinase-like (PK-like)"/>
    <property type="match status" value="1"/>
</dbReference>
<name>A0A1I6ZVN6_9FLAO</name>
<accession>A0A1I6ZVN6</accession>
<evidence type="ECO:0000313" key="2">
    <source>
        <dbReference type="EMBL" id="SFT66687.1"/>
    </source>
</evidence>
<dbReference type="InterPro" id="IPR011009">
    <property type="entry name" value="Kinase-like_dom_sf"/>
</dbReference>
<dbReference type="Gene3D" id="1.10.510.10">
    <property type="entry name" value="Transferase(Phosphotransferase) domain 1"/>
    <property type="match status" value="1"/>
</dbReference>
<gene>
    <name evidence="2" type="ORF">SAMN05216474_1652</name>
</gene>
<dbReference type="InterPro" id="IPR004147">
    <property type="entry name" value="ABC1_dom"/>
</dbReference>
<dbReference type="GO" id="GO:0005524">
    <property type="term" value="F:ATP binding"/>
    <property type="evidence" value="ECO:0007669"/>
    <property type="project" value="InterPro"/>
</dbReference>
<dbReference type="PANTHER" id="PTHR43173:SF19">
    <property type="entry name" value="AARF DOMAIN-CONTAINING PROTEIN KINASE 1"/>
    <property type="match status" value="1"/>
</dbReference>
<dbReference type="InterPro" id="IPR000719">
    <property type="entry name" value="Prot_kinase_dom"/>
</dbReference>
<proteinExistence type="predicted"/>
<dbReference type="PROSITE" id="PS50011">
    <property type="entry name" value="PROTEIN_KINASE_DOM"/>
    <property type="match status" value="1"/>
</dbReference>
<dbReference type="Proteomes" id="UP000236454">
    <property type="component" value="Unassembled WGS sequence"/>
</dbReference>
<sequence length="437" mass="50089">MSKDESGQGKIPVSKVKRAAKIMGASAKVGGNYIKYYAKKSINRELTKDELHQDNAEDIYASLSELKGSALKVAQMMSMDNQMLPSAYQEKFALSQYSAPALSFPLISKTFVKQLGAKPNDLFDSFTKDAVNAASIGQVHKATKDGKELAVKIQYPGVGDAISSDLKMIKPLAKKLLNMKAADMEMYMEEVESKMIEETDYELELERSQFISEKCAFIEHVRFPKYYKEFSAKRVLTMDWLDGVKFPDFIKSNPSQEVRNQVGQSMWDFFMYQMKELRMVHADPHPGNFLVDKDNNLCILDFGCVKEIPEDFAANYFQLLRPDILEKEEELKAIFENMNFYRPEDTPEQKMKLKAMITQSIALLAQPFHGDEFDFGNDAFFKKIYGMGEDLSQDKELRKMNNARGSRDAIYIMRTFFGLYSLLNQLRAKVRVNYKPF</sequence>
<evidence type="ECO:0000313" key="3">
    <source>
        <dbReference type="Proteomes" id="UP000236454"/>
    </source>
</evidence>
<feature type="domain" description="Protein kinase" evidence="1">
    <location>
        <begin position="125"/>
        <end position="437"/>
    </location>
</feature>
<keyword evidence="3" id="KW-1185">Reference proteome</keyword>
<dbReference type="Pfam" id="PF03109">
    <property type="entry name" value="ABC1"/>
    <property type="match status" value="1"/>
</dbReference>
<keyword evidence="2" id="KW-0830">Ubiquinone</keyword>
<keyword evidence="2" id="KW-0418">Kinase</keyword>
<dbReference type="STRING" id="477690.SAMN05216474_1652"/>
<reference evidence="2 3" key="1">
    <citation type="submission" date="2016-10" db="EMBL/GenBank/DDBJ databases">
        <authorList>
            <person name="de Groot N.N."/>
        </authorList>
    </citation>
    <scope>NUCLEOTIDE SEQUENCE [LARGE SCALE GENOMIC DNA]</scope>
    <source>
        <strain evidence="2 3">CGMCC 1.7005</strain>
    </source>
</reference>
<evidence type="ECO:0000259" key="1">
    <source>
        <dbReference type="PROSITE" id="PS50011"/>
    </source>
</evidence>
<dbReference type="OrthoDB" id="9795390at2"/>
<dbReference type="PANTHER" id="PTHR43173">
    <property type="entry name" value="ABC1 FAMILY PROTEIN"/>
    <property type="match status" value="1"/>
</dbReference>
<dbReference type="GO" id="GO:0004672">
    <property type="term" value="F:protein kinase activity"/>
    <property type="evidence" value="ECO:0007669"/>
    <property type="project" value="InterPro"/>
</dbReference>